<feature type="domain" description="Solute-binding protein family 5" evidence="4">
    <location>
        <begin position="106"/>
        <end position="493"/>
    </location>
</feature>
<dbReference type="RefSeq" id="WP_004049817.1">
    <property type="nucleotide sequence ID" value="NZ_BDFM01000269.1"/>
</dbReference>
<evidence type="ECO:0000313" key="6">
    <source>
        <dbReference type="Proteomes" id="UP000289316"/>
    </source>
</evidence>
<dbReference type="InterPro" id="IPR000914">
    <property type="entry name" value="SBP_5_dom"/>
</dbReference>
<dbReference type="SUPFAM" id="SSF53850">
    <property type="entry name" value="Periplasmic binding protein-like II"/>
    <property type="match status" value="1"/>
</dbReference>
<evidence type="ECO:0000256" key="1">
    <source>
        <dbReference type="ARBA" id="ARBA00005695"/>
    </source>
</evidence>
<protein>
    <submittedName>
        <fullName evidence="5">Oligopeptide ABC transporter substrate-binding protein</fullName>
    </submittedName>
</protein>
<comment type="similarity">
    <text evidence="1">Belongs to the bacterial solute-binding protein 5 family.</text>
</comment>
<evidence type="ECO:0000256" key="3">
    <source>
        <dbReference type="ARBA" id="ARBA00022729"/>
    </source>
</evidence>
<organism evidence="5 6">
    <name type="scientific">Ligilactobacillus murinus</name>
    <dbReference type="NCBI Taxonomy" id="1622"/>
    <lineage>
        <taxon>Bacteria</taxon>
        <taxon>Bacillati</taxon>
        <taxon>Bacillota</taxon>
        <taxon>Bacilli</taxon>
        <taxon>Lactobacillales</taxon>
        <taxon>Lactobacillaceae</taxon>
        <taxon>Ligilactobacillus</taxon>
    </lineage>
</organism>
<reference evidence="5 6" key="1">
    <citation type="submission" date="2018-09" db="EMBL/GenBank/DDBJ databases">
        <title>Murine metabolic-syndrome-specific gut microbial biobank.</title>
        <authorList>
            <person name="Liu C."/>
        </authorList>
    </citation>
    <scope>NUCLEOTIDE SEQUENCE [LARGE SCALE GENOMIC DNA]</scope>
    <source>
        <strain evidence="5 6">C-30</strain>
    </source>
</reference>
<evidence type="ECO:0000259" key="4">
    <source>
        <dbReference type="Pfam" id="PF00496"/>
    </source>
</evidence>
<dbReference type="Pfam" id="PF00496">
    <property type="entry name" value="SBP_bac_5"/>
    <property type="match status" value="1"/>
</dbReference>
<dbReference type="GO" id="GO:0015833">
    <property type="term" value="P:peptide transport"/>
    <property type="evidence" value="ECO:0007669"/>
    <property type="project" value="TreeGrafter"/>
</dbReference>
<dbReference type="InterPro" id="IPR030678">
    <property type="entry name" value="Peptide/Ni-bd"/>
</dbReference>
<evidence type="ECO:0000256" key="2">
    <source>
        <dbReference type="ARBA" id="ARBA00022448"/>
    </source>
</evidence>
<dbReference type="GO" id="GO:0043190">
    <property type="term" value="C:ATP-binding cassette (ABC) transporter complex"/>
    <property type="evidence" value="ECO:0007669"/>
    <property type="project" value="InterPro"/>
</dbReference>
<keyword evidence="2" id="KW-0813">Transport</keyword>
<dbReference type="PANTHER" id="PTHR30290">
    <property type="entry name" value="PERIPLASMIC BINDING COMPONENT OF ABC TRANSPORTER"/>
    <property type="match status" value="1"/>
</dbReference>
<dbReference type="GO" id="GO:1904680">
    <property type="term" value="F:peptide transmembrane transporter activity"/>
    <property type="evidence" value="ECO:0007669"/>
    <property type="project" value="TreeGrafter"/>
</dbReference>
<dbReference type="PANTHER" id="PTHR30290:SF9">
    <property type="entry name" value="OLIGOPEPTIDE-BINDING PROTEIN APPA"/>
    <property type="match status" value="1"/>
</dbReference>
<dbReference type="EMBL" id="QZFR01000010">
    <property type="protein sequence ID" value="RXV75126.1"/>
    <property type="molecule type" value="Genomic_DNA"/>
</dbReference>
<dbReference type="Gene3D" id="3.40.190.10">
    <property type="entry name" value="Periplasmic binding protein-like II"/>
    <property type="match status" value="1"/>
</dbReference>
<sequence length="580" mass="65892">MKKMKLTKYIITLMTALLVMGMTSNSVLATKFPVEYDNHKKVKKGGTLRVGYVHDGVFKGVFADVLSVDGPTTDVAQFGNYSLFKPNNDYTYSKDGLAQVSFNNAEKTATVKIKKNAGWSDGHPLEAKDIEYTYKVVANSATNSGSYNAQLRKVVGIEDYHAGKTDKISGLEVKDLKTMVIHFTDMEPEMKFPNAGFIVSSLLPYHYLKDVPFDKLASSDKVQKDPLFYGPFKIKNMVRGQSVSWVPNEYYGGKRPNVSKINIEMVSSGQAAAAMRANKYDILLNESGGTYKKVRKLQQYAVLGVKEKYYSYVGFKVGHANKEGLSVMDRKTPVQDRVLRQAMGYALNMDQLSKKFDDGLYYRANTVVPDAFGKYNDHKAKGYTLDLKKANKLLDKAGYKLQKNGYRTLPNGKKFSLKLLSEGGNSSDERAMIQNYLEQWKKIGVKVELKDGRLQEFNSYIEQLVNDGKGFDVWLSNWSVPMPPTTSVAGNYMPSDPYNFAHFVTKENTELIESLSSKKAFNDKYQLKQFYKWQEYMNKEAYIVPRQFRYSTYVFSKKLTNISLKPKESYNLWENIAFTK</sequence>
<keyword evidence="3" id="KW-0732">Signal</keyword>
<dbReference type="Proteomes" id="UP000289316">
    <property type="component" value="Unassembled WGS sequence"/>
</dbReference>
<evidence type="ECO:0000313" key="5">
    <source>
        <dbReference type="EMBL" id="RXV75126.1"/>
    </source>
</evidence>
<name>A0A4Q2AWF9_9LACO</name>
<dbReference type="PIRSF" id="PIRSF002741">
    <property type="entry name" value="MppA"/>
    <property type="match status" value="1"/>
</dbReference>
<accession>A0A4Q2AWF9</accession>
<gene>
    <name evidence="5" type="ORF">D6C19_02585</name>
</gene>
<dbReference type="Gene3D" id="3.10.105.10">
    <property type="entry name" value="Dipeptide-binding Protein, Domain 3"/>
    <property type="match status" value="1"/>
</dbReference>
<proteinExistence type="inferred from homology"/>
<dbReference type="GO" id="GO:0042597">
    <property type="term" value="C:periplasmic space"/>
    <property type="evidence" value="ECO:0007669"/>
    <property type="project" value="UniProtKB-ARBA"/>
</dbReference>
<dbReference type="InterPro" id="IPR039424">
    <property type="entry name" value="SBP_5"/>
</dbReference>
<dbReference type="OrthoDB" id="9796817at2"/>
<comment type="caution">
    <text evidence="5">The sequence shown here is derived from an EMBL/GenBank/DDBJ whole genome shotgun (WGS) entry which is preliminary data.</text>
</comment>
<dbReference type="AlphaFoldDB" id="A0A4Q2AWF9"/>